<dbReference type="InterPro" id="IPR001173">
    <property type="entry name" value="Glyco_trans_2-like"/>
</dbReference>
<evidence type="ECO:0000313" key="2">
    <source>
        <dbReference type="EMBL" id="QEK50327.1"/>
    </source>
</evidence>
<dbReference type="RefSeq" id="WP_149073533.1">
    <property type="nucleotide sequence ID" value="NZ_CP043329.1"/>
</dbReference>
<dbReference type="Gene3D" id="3.90.550.10">
    <property type="entry name" value="Spore Coat Polysaccharide Biosynthesis Protein SpsA, Chain A"/>
    <property type="match status" value="1"/>
</dbReference>
<keyword evidence="3" id="KW-1185">Reference proteome</keyword>
<dbReference type="GO" id="GO:0016758">
    <property type="term" value="F:hexosyltransferase activity"/>
    <property type="evidence" value="ECO:0007669"/>
    <property type="project" value="UniProtKB-ARBA"/>
</dbReference>
<dbReference type="Pfam" id="PF00535">
    <property type="entry name" value="Glycos_transf_2"/>
    <property type="match status" value="1"/>
</dbReference>
<organism evidence="2 3">
    <name type="scientific">Pedobacter aquae</name>
    <dbReference type="NCBI Taxonomy" id="2605747"/>
    <lineage>
        <taxon>Bacteria</taxon>
        <taxon>Pseudomonadati</taxon>
        <taxon>Bacteroidota</taxon>
        <taxon>Sphingobacteriia</taxon>
        <taxon>Sphingobacteriales</taxon>
        <taxon>Sphingobacteriaceae</taxon>
        <taxon>Pedobacter</taxon>
    </lineage>
</organism>
<dbReference type="Proteomes" id="UP000323653">
    <property type="component" value="Chromosome"/>
</dbReference>
<gene>
    <name evidence="2" type="ORF">FYC62_00580</name>
</gene>
<evidence type="ECO:0000259" key="1">
    <source>
        <dbReference type="Pfam" id="PF00535"/>
    </source>
</evidence>
<dbReference type="KEGG" id="pej:FYC62_00580"/>
<dbReference type="AlphaFoldDB" id="A0A5C0VDY6"/>
<sequence>MQKTNTPLVSIIIPVYNSAPFLAKTIECAISQDWSNKEIIIVDDGSTDNSYLIAKQYENDIVKVFHQSNKGGSSARNCGLQKSGGDYIQFLDADDLMPTDKISKQMKYLAPNPNSVVSCKWVRFKNNITETIGVIGPHNCLKKNLNPIDWLICRHTILLHCWLTPRVLIKKAGLWNEKITYNDDGEYFYRVVAEASSVLYCDETIVYYRTENKESVSSMKSEKRFKSEYLSALTYKNTLNKLTDAEIAKTAIGNFLKYLVFQMYPLYPSLIKKCKSHGEYKYANIKPYNAGLSKIISSIFGWKLTKRIKNLF</sequence>
<dbReference type="EMBL" id="CP043329">
    <property type="protein sequence ID" value="QEK50327.1"/>
    <property type="molecule type" value="Genomic_DNA"/>
</dbReference>
<dbReference type="SUPFAM" id="SSF53448">
    <property type="entry name" value="Nucleotide-diphospho-sugar transferases"/>
    <property type="match status" value="1"/>
</dbReference>
<dbReference type="CDD" id="cd00761">
    <property type="entry name" value="Glyco_tranf_GTA_type"/>
    <property type="match status" value="1"/>
</dbReference>
<dbReference type="InterPro" id="IPR029044">
    <property type="entry name" value="Nucleotide-diphossugar_trans"/>
</dbReference>
<dbReference type="PANTHER" id="PTHR22916:SF3">
    <property type="entry name" value="UDP-GLCNAC:BETAGAL BETA-1,3-N-ACETYLGLUCOSAMINYLTRANSFERASE-LIKE PROTEIN 1"/>
    <property type="match status" value="1"/>
</dbReference>
<name>A0A5C0VDY6_9SPHI</name>
<feature type="domain" description="Glycosyltransferase 2-like" evidence="1">
    <location>
        <begin position="10"/>
        <end position="135"/>
    </location>
</feature>
<protein>
    <submittedName>
        <fullName evidence="2">Glycosyltransferase family 2 protein</fullName>
    </submittedName>
</protein>
<keyword evidence="2" id="KW-0808">Transferase</keyword>
<proteinExistence type="predicted"/>
<evidence type="ECO:0000313" key="3">
    <source>
        <dbReference type="Proteomes" id="UP000323653"/>
    </source>
</evidence>
<reference evidence="2 3" key="1">
    <citation type="submission" date="2019-08" db="EMBL/GenBank/DDBJ databases">
        <title>Pedobacter sp. nov., isolated from Han river, South Korea.</title>
        <authorList>
            <person name="Lee D.-H."/>
            <person name="Kim Y.-S."/>
            <person name="Hwang E.-M."/>
            <person name="Le Tran T.C."/>
            <person name="Cha C.-J."/>
        </authorList>
    </citation>
    <scope>NUCLEOTIDE SEQUENCE [LARGE SCALE GENOMIC DNA]</scope>
    <source>
        <strain evidence="2 3">CJ43</strain>
    </source>
</reference>
<dbReference type="PANTHER" id="PTHR22916">
    <property type="entry name" value="GLYCOSYLTRANSFERASE"/>
    <property type="match status" value="1"/>
</dbReference>
<accession>A0A5C0VDY6</accession>